<protein>
    <submittedName>
        <fullName evidence="1">Uncharacterized protein</fullName>
    </submittedName>
</protein>
<accession>A0A5C6BH67</accession>
<name>A0A5C6BH67_9PLAN</name>
<evidence type="ECO:0000313" key="1">
    <source>
        <dbReference type="EMBL" id="TWU11465.1"/>
    </source>
</evidence>
<dbReference type="AlphaFoldDB" id="A0A5C6BH67"/>
<comment type="caution">
    <text evidence="1">The sequence shown here is derived from an EMBL/GenBank/DDBJ whole genome shotgun (WGS) entry which is preliminary data.</text>
</comment>
<keyword evidence="2" id="KW-1185">Reference proteome</keyword>
<evidence type="ECO:0000313" key="2">
    <source>
        <dbReference type="Proteomes" id="UP000320735"/>
    </source>
</evidence>
<dbReference type="EMBL" id="SJPP01000001">
    <property type="protein sequence ID" value="TWU11465.1"/>
    <property type="molecule type" value="Genomic_DNA"/>
</dbReference>
<proteinExistence type="predicted"/>
<organism evidence="1 2">
    <name type="scientific">Symmachiella macrocystis</name>
    <dbReference type="NCBI Taxonomy" id="2527985"/>
    <lineage>
        <taxon>Bacteria</taxon>
        <taxon>Pseudomonadati</taxon>
        <taxon>Planctomycetota</taxon>
        <taxon>Planctomycetia</taxon>
        <taxon>Planctomycetales</taxon>
        <taxon>Planctomycetaceae</taxon>
        <taxon>Symmachiella</taxon>
    </lineage>
</organism>
<reference evidence="1 2" key="1">
    <citation type="submission" date="2019-02" db="EMBL/GenBank/DDBJ databases">
        <title>Deep-cultivation of Planctomycetes and their phenomic and genomic characterization uncovers novel biology.</title>
        <authorList>
            <person name="Wiegand S."/>
            <person name="Jogler M."/>
            <person name="Boedeker C."/>
            <person name="Pinto D."/>
            <person name="Vollmers J."/>
            <person name="Rivas-Marin E."/>
            <person name="Kohn T."/>
            <person name="Peeters S.H."/>
            <person name="Heuer A."/>
            <person name="Rast P."/>
            <person name="Oberbeckmann S."/>
            <person name="Bunk B."/>
            <person name="Jeske O."/>
            <person name="Meyerdierks A."/>
            <person name="Storesund J.E."/>
            <person name="Kallscheuer N."/>
            <person name="Luecker S."/>
            <person name="Lage O.M."/>
            <person name="Pohl T."/>
            <person name="Merkel B.J."/>
            <person name="Hornburger P."/>
            <person name="Mueller R.-W."/>
            <person name="Bruemmer F."/>
            <person name="Labrenz M."/>
            <person name="Spormann A.M."/>
            <person name="Op Den Camp H."/>
            <person name="Overmann J."/>
            <person name="Amann R."/>
            <person name="Jetten M.S.M."/>
            <person name="Mascher T."/>
            <person name="Medema M.H."/>
            <person name="Devos D.P."/>
            <person name="Kaster A.-K."/>
            <person name="Ovreas L."/>
            <person name="Rohde M."/>
            <person name="Galperin M.Y."/>
            <person name="Jogler C."/>
        </authorList>
    </citation>
    <scope>NUCLEOTIDE SEQUENCE [LARGE SCALE GENOMIC DNA]</scope>
    <source>
        <strain evidence="1 2">CA54</strain>
    </source>
</reference>
<gene>
    <name evidence="1" type="ORF">CA54_02720</name>
</gene>
<sequence length="87" mass="9541">MSGLDKLILAMHVQFPAMRATPASYAAWRAKPTTVCVQRAAGLEIKQPRRRPPLFSRVGLGLFLPPAIAAARVKSCVHVAARQRFAF</sequence>
<dbReference type="Proteomes" id="UP000320735">
    <property type="component" value="Unassembled WGS sequence"/>
</dbReference>